<gene>
    <name evidence="4" type="ORF">SAMN05192583_3241</name>
</gene>
<dbReference type="PROSITE" id="PS00061">
    <property type="entry name" value="ADH_SHORT"/>
    <property type="match status" value="1"/>
</dbReference>
<keyword evidence="5" id="KW-1185">Reference proteome</keyword>
<sequence>MDDQDFAANSSPSRIARPARRILITGASSGLGAAIARHYADHDSMLLLWARDEARLEAVAHACRVAGATATTRSLDLVDSAAALAALAEEKAAGPIDIAVLAAGLGDIQAPDERVEDPGRVARLGMVNYVTPSAMAAALADAMATRGGGHIILIGSAAGFHALPFATAYAGSKAGLARFAQALRIAMAPHGVHVLLASPGFIDTPGGRQVPGPRLLLMQPDVVAARIARASARGCGHLVLPWPFALLWLVDRVMPSRWRNRLLRSLHPPAPSP</sequence>
<dbReference type="AlphaFoldDB" id="A0A1H8I7E0"/>
<evidence type="ECO:0000313" key="4">
    <source>
        <dbReference type="EMBL" id="SEN64603.1"/>
    </source>
</evidence>
<dbReference type="InterPro" id="IPR002347">
    <property type="entry name" value="SDR_fam"/>
</dbReference>
<dbReference type="PRINTS" id="PR00081">
    <property type="entry name" value="GDHRDH"/>
</dbReference>
<dbReference type="SUPFAM" id="SSF51735">
    <property type="entry name" value="NAD(P)-binding Rossmann-fold domains"/>
    <property type="match status" value="1"/>
</dbReference>
<dbReference type="EMBL" id="FOCF01000009">
    <property type="protein sequence ID" value="SEN64603.1"/>
    <property type="molecule type" value="Genomic_DNA"/>
</dbReference>
<dbReference type="InterPro" id="IPR036291">
    <property type="entry name" value="NAD(P)-bd_dom_sf"/>
</dbReference>
<name>A0A1H8I7E0_9SPHN</name>
<protein>
    <submittedName>
        <fullName evidence="4">Short-chain dehydrogenase</fullName>
    </submittedName>
</protein>
<dbReference type="InterPro" id="IPR020904">
    <property type="entry name" value="Sc_DH/Rdtase_CS"/>
</dbReference>
<dbReference type="PRINTS" id="PR00080">
    <property type="entry name" value="SDRFAMILY"/>
</dbReference>
<keyword evidence="2" id="KW-0560">Oxidoreductase</keyword>
<proteinExistence type="inferred from homology"/>
<dbReference type="Pfam" id="PF00106">
    <property type="entry name" value="adh_short"/>
    <property type="match status" value="1"/>
</dbReference>
<dbReference type="OrthoDB" id="335726at2"/>
<evidence type="ECO:0000256" key="2">
    <source>
        <dbReference type="ARBA" id="ARBA00023002"/>
    </source>
</evidence>
<evidence type="ECO:0000256" key="3">
    <source>
        <dbReference type="RuleBase" id="RU000363"/>
    </source>
</evidence>
<reference evidence="5" key="1">
    <citation type="submission" date="2016-10" db="EMBL/GenBank/DDBJ databases">
        <authorList>
            <person name="Varghese N."/>
            <person name="Submissions S."/>
        </authorList>
    </citation>
    <scope>NUCLEOTIDE SEQUENCE [LARGE SCALE GENOMIC DNA]</scope>
    <source>
        <strain evidence="5">S6-262</strain>
    </source>
</reference>
<dbReference type="PANTHER" id="PTHR44196:SF1">
    <property type="entry name" value="DEHYDROGENASE_REDUCTASE SDR FAMILY MEMBER 7B"/>
    <property type="match status" value="1"/>
</dbReference>
<dbReference type="GO" id="GO:0016491">
    <property type="term" value="F:oxidoreductase activity"/>
    <property type="evidence" value="ECO:0007669"/>
    <property type="project" value="UniProtKB-KW"/>
</dbReference>
<evidence type="ECO:0000256" key="1">
    <source>
        <dbReference type="ARBA" id="ARBA00006484"/>
    </source>
</evidence>
<dbReference type="Proteomes" id="UP000199206">
    <property type="component" value="Unassembled WGS sequence"/>
</dbReference>
<organism evidence="4 5">
    <name type="scientific">Sphingomonas gellani</name>
    <dbReference type="NCBI Taxonomy" id="1166340"/>
    <lineage>
        <taxon>Bacteria</taxon>
        <taxon>Pseudomonadati</taxon>
        <taxon>Pseudomonadota</taxon>
        <taxon>Alphaproteobacteria</taxon>
        <taxon>Sphingomonadales</taxon>
        <taxon>Sphingomonadaceae</taxon>
        <taxon>Sphingomonas</taxon>
    </lineage>
</organism>
<dbReference type="PANTHER" id="PTHR44196">
    <property type="entry name" value="DEHYDROGENASE/REDUCTASE SDR FAMILY MEMBER 7B"/>
    <property type="match status" value="1"/>
</dbReference>
<dbReference type="Gene3D" id="3.40.50.720">
    <property type="entry name" value="NAD(P)-binding Rossmann-like Domain"/>
    <property type="match status" value="1"/>
</dbReference>
<dbReference type="GO" id="GO:0016020">
    <property type="term" value="C:membrane"/>
    <property type="evidence" value="ECO:0007669"/>
    <property type="project" value="TreeGrafter"/>
</dbReference>
<comment type="similarity">
    <text evidence="1 3">Belongs to the short-chain dehydrogenases/reductases (SDR) family.</text>
</comment>
<dbReference type="STRING" id="1166340.SAMN05192583_3241"/>
<dbReference type="RefSeq" id="WP_093666750.1">
    <property type="nucleotide sequence ID" value="NZ_FOCF01000009.1"/>
</dbReference>
<evidence type="ECO:0000313" key="5">
    <source>
        <dbReference type="Proteomes" id="UP000199206"/>
    </source>
</evidence>
<accession>A0A1H8I7E0</accession>